<dbReference type="InterPro" id="IPR004812">
    <property type="entry name" value="Efflux_drug-R_Bcr/CmlA"/>
</dbReference>
<dbReference type="SUPFAM" id="SSF103473">
    <property type="entry name" value="MFS general substrate transporter"/>
    <property type="match status" value="1"/>
</dbReference>
<feature type="transmembrane region" description="Helical" evidence="8">
    <location>
        <begin position="20"/>
        <end position="40"/>
    </location>
</feature>
<dbReference type="InterPro" id="IPR011701">
    <property type="entry name" value="MFS"/>
</dbReference>
<evidence type="ECO:0000256" key="7">
    <source>
        <dbReference type="ARBA" id="ARBA00023136"/>
    </source>
</evidence>
<feature type="transmembrane region" description="Helical" evidence="8">
    <location>
        <begin position="84"/>
        <end position="103"/>
    </location>
</feature>
<dbReference type="GO" id="GO:0042910">
    <property type="term" value="F:xenobiotic transmembrane transporter activity"/>
    <property type="evidence" value="ECO:0007669"/>
    <property type="project" value="InterPro"/>
</dbReference>
<dbReference type="GO" id="GO:0005886">
    <property type="term" value="C:plasma membrane"/>
    <property type="evidence" value="ECO:0007669"/>
    <property type="project" value="UniProtKB-SubCell"/>
</dbReference>
<organism evidence="10 11">
    <name type="scientific">Aquibium carbonis</name>
    <dbReference type="NCBI Taxonomy" id="2495581"/>
    <lineage>
        <taxon>Bacteria</taxon>
        <taxon>Pseudomonadati</taxon>
        <taxon>Pseudomonadota</taxon>
        <taxon>Alphaproteobacteria</taxon>
        <taxon>Hyphomicrobiales</taxon>
        <taxon>Phyllobacteriaceae</taxon>
        <taxon>Aquibium</taxon>
    </lineage>
</organism>
<evidence type="ECO:0000256" key="3">
    <source>
        <dbReference type="ARBA" id="ARBA00022448"/>
    </source>
</evidence>
<feature type="transmembrane region" description="Helical" evidence="8">
    <location>
        <begin position="169"/>
        <end position="189"/>
    </location>
</feature>
<comment type="caution">
    <text evidence="10">The sequence shown here is derived from an EMBL/GenBank/DDBJ whole genome shotgun (WGS) entry which is preliminary data.</text>
</comment>
<feature type="transmembrane region" description="Helical" evidence="8">
    <location>
        <begin position="52"/>
        <end position="72"/>
    </location>
</feature>
<dbReference type="InterPro" id="IPR036259">
    <property type="entry name" value="MFS_trans_sf"/>
</dbReference>
<dbReference type="AlphaFoldDB" id="A0A429YZ58"/>
<feature type="transmembrane region" description="Helical" evidence="8">
    <location>
        <begin position="284"/>
        <end position="307"/>
    </location>
</feature>
<feature type="domain" description="Major facilitator superfamily (MFS) profile" evidence="9">
    <location>
        <begin position="18"/>
        <end position="401"/>
    </location>
</feature>
<feature type="transmembrane region" description="Helical" evidence="8">
    <location>
        <begin position="254"/>
        <end position="272"/>
    </location>
</feature>
<dbReference type="RefSeq" id="WP_126699630.1">
    <property type="nucleotide sequence ID" value="NZ_RWKW01000033.1"/>
</dbReference>
<proteinExistence type="inferred from homology"/>
<feature type="transmembrane region" description="Helical" evidence="8">
    <location>
        <begin position="376"/>
        <end position="397"/>
    </location>
</feature>
<dbReference type="EMBL" id="RWKW01000033">
    <property type="protein sequence ID" value="RST86694.1"/>
    <property type="molecule type" value="Genomic_DNA"/>
</dbReference>
<feature type="transmembrane region" description="Helical" evidence="8">
    <location>
        <begin position="141"/>
        <end position="163"/>
    </location>
</feature>
<dbReference type="PROSITE" id="PS00216">
    <property type="entry name" value="SUGAR_TRANSPORT_1"/>
    <property type="match status" value="1"/>
</dbReference>
<accession>A0A429YZ58</accession>
<dbReference type="Pfam" id="PF07690">
    <property type="entry name" value="MFS_1"/>
    <property type="match status" value="2"/>
</dbReference>
<protein>
    <recommendedName>
        <fullName evidence="8">Bcr/CflA family efflux transporter</fullName>
    </recommendedName>
</protein>
<evidence type="ECO:0000256" key="4">
    <source>
        <dbReference type="ARBA" id="ARBA00022475"/>
    </source>
</evidence>
<evidence type="ECO:0000256" key="5">
    <source>
        <dbReference type="ARBA" id="ARBA00022692"/>
    </source>
</evidence>
<dbReference type="Gene3D" id="1.20.1720.10">
    <property type="entry name" value="Multidrug resistance protein D"/>
    <property type="match status" value="1"/>
</dbReference>
<feature type="transmembrane region" description="Helical" evidence="8">
    <location>
        <begin position="109"/>
        <end position="129"/>
    </location>
</feature>
<keyword evidence="4" id="KW-1003">Cell membrane</keyword>
<keyword evidence="3 8" id="KW-0813">Transport</keyword>
<feature type="transmembrane region" description="Helical" evidence="8">
    <location>
        <begin position="218"/>
        <end position="242"/>
    </location>
</feature>
<dbReference type="Proteomes" id="UP000278398">
    <property type="component" value="Unassembled WGS sequence"/>
</dbReference>
<sequence length="415" mass="43251">MTTSADPSARALRPRSPHILTLVIATASSALAMNVFLPSLPSIARDLSTDYAVVQLMVSIYLFATAGLQLLIGPASDLYGRRPVLLGCLGIFVISSLMSVFVQSIEMLLVLRFFQAFAAGGMVISRAVVRDTVDSDKSASRIGYITMGMALVPMVAPAFGGLLDEFYGWRATFVLTLVYGLVAMLVVYLDLNETNRTPMASLGAQFKVYPELIASRRFWSYTLTAAFTAGAFFAFLGGGPYVASEMLGIGPSTYGFYFVLVSIGYMAGNFLTARFSTRIGRNKLMIAGNIAASLGGMLGIALFALGFDHPVSLFLPTGLVGVGNGMSLPTAYAGIVSVRPKLAGSASGLGGAIQMGGGAVLSVLAGAMLSVESGPYPLFAVMVGSSVLAICATLYGMHVDRVAGPLDGDGKPGAG</sequence>
<dbReference type="OrthoDB" id="9800416at2"/>
<dbReference type="PROSITE" id="PS50850">
    <property type="entry name" value="MFS"/>
    <property type="match status" value="1"/>
</dbReference>
<dbReference type="PANTHER" id="PTHR43124:SF3">
    <property type="entry name" value="CHLORAMPHENICOL EFFLUX PUMP RV0191"/>
    <property type="match status" value="1"/>
</dbReference>
<dbReference type="CDD" id="cd17320">
    <property type="entry name" value="MFS_MdfA_MDR_like"/>
    <property type="match status" value="1"/>
</dbReference>
<keyword evidence="6 8" id="KW-1133">Transmembrane helix</keyword>
<dbReference type="NCBIfam" id="TIGR00710">
    <property type="entry name" value="efflux_Bcr_CflA"/>
    <property type="match status" value="1"/>
</dbReference>
<keyword evidence="8" id="KW-0997">Cell inner membrane</keyword>
<keyword evidence="11" id="KW-1185">Reference proteome</keyword>
<evidence type="ECO:0000256" key="1">
    <source>
        <dbReference type="ARBA" id="ARBA00004651"/>
    </source>
</evidence>
<keyword evidence="5 8" id="KW-0812">Transmembrane</keyword>
<reference evidence="10 11" key="1">
    <citation type="submission" date="2018-12" db="EMBL/GenBank/DDBJ databases">
        <title>Mesorhizobium carbonis sp. nov., isolated from coal mine water.</title>
        <authorList>
            <person name="Xin W."/>
            <person name="Xu Z."/>
            <person name="Xiang F."/>
            <person name="Zhang J."/>
            <person name="Xi L."/>
            <person name="Liu J."/>
        </authorList>
    </citation>
    <scope>NUCLEOTIDE SEQUENCE [LARGE SCALE GENOMIC DNA]</scope>
    <source>
        <strain evidence="10 11">B2.3</strain>
    </source>
</reference>
<evidence type="ECO:0000313" key="10">
    <source>
        <dbReference type="EMBL" id="RST86694.1"/>
    </source>
</evidence>
<evidence type="ECO:0000256" key="6">
    <source>
        <dbReference type="ARBA" id="ARBA00022989"/>
    </source>
</evidence>
<dbReference type="InterPro" id="IPR020846">
    <property type="entry name" value="MFS_dom"/>
</dbReference>
<dbReference type="GO" id="GO:1990961">
    <property type="term" value="P:xenobiotic detoxification by transmembrane export across the plasma membrane"/>
    <property type="evidence" value="ECO:0007669"/>
    <property type="project" value="InterPro"/>
</dbReference>
<dbReference type="InterPro" id="IPR005829">
    <property type="entry name" value="Sugar_transporter_CS"/>
</dbReference>
<comment type="similarity">
    <text evidence="2 8">Belongs to the major facilitator superfamily. Bcr/CmlA family.</text>
</comment>
<evidence type="ECO:0000259" key="9">
    <source>
        <dbReference type="PROSITE" id="PS50850"/>
    </source>
</evidence>
<feature type="transmembrane region" description="Helical" evidence="8">
    <location>
        <begin position="313"/>
        <end position="336"/>
    </location>
</feature>
<dbReference type="PANTHER" id="PTHR43124">
    <property type="entry name" value="PURINE EFFLUX PUMP PBUE"/>
    <property type="match status" value="1"/>
</dbReference>
<evidence type="ECO:0000256" key="8">
    <source>
        <dbReference type="RuleBase" id="RU365088"/>
    </source>
</evidence>
<comment type="subcellular location">
    <subcellularLocation>
        <location evidence="8">Cell inner membrane</location>
        <topology evidence="8">Multi-pass membrane protein</topology>
    </subcellularLocation>
    <subcellularLocation>
        <location evidence="1">Cell membrane</location>
        <topology evidence="1">Multi-pass membrane protein</topology>
    </subcellularLocation>
</comment>
<evidence type="ECO:0000313" key="11">
    <source>
        <dbReference type="Proteomes" id="UP000278398"/>
    </source>
</evidence>
<feature type="transmembrane region" description="Helical" evidence="8">
    <location>
        <begin position="348"/>
        <end position="370"/>
    </location>
</feature>
<dbReference type="InterPro" id="IPR050189">
    <property type="entry name" value="MFS_Efflux_Transporters"/>
</dbReference>
<keyword evidence="7 8" id="KW-0472">Membrane</keyword>
<evidence type="ECO:0000256" key="2">
    <source>
        <dbReference type="ARBA" id="ARBA00006236"/>
    </source>
</evidence>
<name>A0A429YZ58_9HYPH</name>
<gene>
    <name evidence="10" type="ORF">EJC49_09490</name>
</gene>